<organism evidence="1 2">
    <name type="scientific">Nostoc cf. edaphicum LEGE 07299</name>
    <dbReference type="NCBI Taxonomy" id="2777974"/>
    <lineage>
        <taxon>Bacteria</taxon>
        <taxon>Bacillati</taxon>
        <taxon>Cyanobacteriota</taxon>
        <taxon>Cyanophyceae</taxon>
        <taxon>Nostocales</taxon>
        <taxon>Nostocaceae</taxon>
        <taxon>Nostoc</taxon>
    </lineage>
</organism>
<keyword evidence="2" id="KW-1185">Reference proteome</keyword>
<dbReference type="Proteomes" id="UP000647836">
    <property type="component" value="Unassembled WGS sequence"/>
</dbReference>
<proteinExistence type="predicted"/>
<comment type="caution">
    <text evidence="1">The sequence shown here is derived from an EMBL/GenBank/DDBJ whole genome shotgun (WGS) entry which is preliminary data.</text>
</comment>
<evidence type="ECO:0000313" key="2">
    <source>
        <dbReference type="Proteomes" id="UP000647836"/>
    </source>
</evidence>
<accession>A0ABR9U223</accession>
<sequence>MKKDVAAIARSRFVDGLFVTVLNSMNALLDISNELDTGKCQTKYEVYRKTANSNHDSATN</sequence>
<dbReference type="EMBL" id="JADEXF010000612">
    <property type="protein sequence ID" value="MBE9106708.1"/>
    <property type="molecule type" value="Genomic_DNA"/>
</dbReference>
<reference evidence="1 2" key="1">
    <citation type="submission" date="2020-10" db="EMBL/GenBank/DDBJ databases">
        <authorList>
            <person name="Castelo-Branco R."/>
            <person name="Eusebio N."/>
            <person name="Adriana R."/>
            <person name="Vieira A."/>
            <person name="Brugerolle De Fraissinette N."/>
            <person name="Rezende De Castro R."/>
            <person name="Schneider M.P."/>
            <person name="Vasconcelos V."/>
            <person name="Leao P.N."/>
        </authorList>
    </citation>
    <scope>NUCLEOTIDE SEQUENCE [LARGE SCALE GENOMIC DNA]</scope>
    <source>
        <strain evidence="1 2">LEGE 07299</strain>
    </source>
</reference>
<evidence type="ECO:0000313" key="1">
    <source>
        <dbReference type="EMBL" id="MBE9106708.1"/>
    </source>
</evidence>
<protein>
    <submittedName>
        <fullName evidence="1">Uncharacterized protein</fullName>
    </submittedName>
</protein>
<name>A0ABR9U223_9NOSO</name>
<gene>
    <name evidence="1" type="ORF">IQ229_17765</name>
</gene>